<protein>
    <recommendedName>
        <fullName evidence="2">TIR domain-containing protein</fullName>
    </recommendedName>
</protein>
<reference evidence="4" key="2">
    <citation type="submission" date="2016-04" db="EMBL/GenBank/DDBJ databases">
        <title>Planomonospora sphaerica JCM9374 whole genome shotgun sequence.</title>
        <authorList>
            <person name="Suzuki T."/>
            <person name="Dohra H."/>
            <person name="Kodani S."/>
        </authorList>
    </citation>
    <scope>NUCLEOTIDE SEQUENCE [LARGE SCALE GENOMIC DNA]</scope>
    <source>
        <strain evidence="4">JCM 9374</strain>
    </source>
</reference>
<dbReference type="PROSITE" id="PS50104">
    <property type="entry name" value="TIR"/>
    <property type="match status" value="1"/>
</dbReference>
<dbReference type="AlphaFoldDB" id="A0A171CH11"/>
<dbReference type="InterPro" id="IPR035897">
    <property type="entry name" value="Toll_tir_struct_dom_sf"/>
</dbReference>
<accession>A0A171CH11</accession>
<evidence type="ECO:0000259" key="2">
    <source>
        <dbReference type="PROSITE" id="PS50104"/>
    </source>
</evidence>
<keyword evidence="4" id="KW-1185">Reference proteome</keyword>
<feature type="region of interest" description="Disordered" evidence="1">
    <location>
        <begin position="127"/>
        <end position="149"/>
    </location>
</feature>
<dbReference type="Proteomes" id="UP000077701">
    <property type="component" value="Unassembled WGS sequence"/>
</dbReference>
<dbReference type="EMBL" id="BDCX01000005">
    <property type="protein sequence ID" value="GAT66690.1"/>
    <property type="molecule type" value="Genomic_DNA"/>
</dbReference>
<dbReference type="RefSeq" id="WP_197286995.1">
    <property type="nucleotide sequence ID" value="NZ_BDCX01000005.1"/>
</dbReference>
<dbReference type="Pfam" id="PF13676">
    <property type="entry name" value="TIR_2"/>
    <property type="match status" value="1"/>
</dbReference>
<dbReference type="STRING" id="161355.PS9374_02340"/>
<feature type="domain" description="TIR" evidence="2">
    <location>
        <begin position="6"/>
        <end position="149"/>
    </location>
</feature>
<name>A0A171CH11_9ACTN</name>
<comment type="caution">
    <text evidence="3">The sequence shown here is derived from an EMBL/GenBank/DDBJ whole genome shotgun (WGS) entry which is preliminary data.</text>
</comment>
<evidence type="ECO:0000256" key="1">
    <source>
        <dbReference type="SAM" id="MobiDB-lite"/>
    </source>
</evidence>
<evidence type="ECO:0000313" key="4">
    <source>
        <dbReference type="Proteomes" id="UP000077701"/>
    </source>
</evidence>
<sequence>MSPDPDGFHVFVSYASDDRSAVRPMVEALRRTRVHGRRMRVFLEERSTGDHESITGTITEGVLKSTALLAYCSRTYASRHACQHELTLAFLLAQRAGTVEGRILVVNPEEGSGHIEPVELRDLKHRTRPATCGGSPRTSPRGWRDCPAP</sequence>
<dbReference type="InterPro" id="IPR000157">
    <property type="entry name" value="TIR_dom"/>
</dbReference>
<organism evidence="3 4">
    <name type="scientific">Planomonospora sphaerica</name>
    <dbReference type="NCBI Taxonomy" id="161355"/>
    <lineage>
        <taxon>Bacteria</taxon>
        <taxon>Bacillati</taxon>
        <taxon>Actinomycetota</taxon>
        <taxon>Actinomycetes</taxon>
        <taxon>Streptosporangiales</taxon>
        <taxon>Streptosporangiaceae</taxon>
        <taxon>Planomonospora</taxon>
    </lineage>
</organism>
<reference evidence="3 4" key="1">
    <citation type="journal article" date="2016" name="Genome Announc.">
        <title>Draft Genome Sequence of Planomonospora sphaerica JCM9374, a Rare Actinomycete.</title>
        <authorList>
            <person name="Dohra H."/>
            <person name="Suzuki T."/>
            <person name="Inoue Y."/>
            <person name="Kodani S."/>
        </authorList>
    </citation>
    <scope>NUCLEOTIDE SEQUENCE [LARGE SCALE GENOMIC DNA]</scope>
    <source>
        <strain evidence="3 4">JCM 9374</strain>
    </source>
</reference>
<gene>
    <name evidence="3" type="ORF">PS9374_02340</name>
</gene>
<evidence type="ECO:0000313" key="3">
    <source>
        <dbReference type="EMBL" id="GAT66690.1"/>
    </source>
</evidence>
<dbReference type="GO" id="GO:0007165">
    <property type="term" value="P:signal transduction"/>
    <property type="evidence" value="ECO:0007669"/>
    <property type="project" value="InterPro"/>
</dbReference>
<dbReference type="Gene3D" id="3.40.50.10140">
    <property type="entry name" value="Toll/interleukin-1 receptor homology (TIR) domain"/>
    <property type="match status" value="1"/>
</dbReference>
<proteinExistence type="predicted"/>
<dbReference type="SUPFAM" id="SSF52200">
    <property type="entry name" value="Toll/Interleukin receptor TIR domain"/>
    <property type="match status" value="1"/>
</dbReference>